<dbReference type="PANTHER" id="PTHR21666:SF268">
    <property type="entry name" value="PEPTIDASE M23 DOMAIN-CONTAINING PROTEIN"/>
    <property type="match status" value="1"/>
</dbReference>
<dbReference type="EMBL" id="CAFBNF010000002">
    <property type="protein sequence ID" value="CAB4927344.1"/>
    <property type="molecule type" value="Genomic_DNA"/>
</dbReference>
<dbReference type="Gene3D" id="1.10.101.10">
    <property type="entry name" value="PGBD-like superfamily/PGBD"/>
    <property type="match status" value="1"/>
</dbReference>
<dbReference type="Pfam" id="PF01551">
    <property type="entry name" value="Peptidase_M23"/>
    <property type="match status" value="1"/>
</dbReference>
<accession>A0A6J7I9X9</accession>
<name>A0A6J7I9X9_9ZZZZ</name>
<dbReference type="InterPro" id="IPR050570">
    <property type="entry name" value="Cell_wall_metabolism_enzyme"/>
</dbReference>
<dbReference type="AlphaFoldDB" id="A0A6J7I9X9"/>
<dbReference type="EMBL" id="CAFBOZ010000012">
    <property type="protein sequence ID" value="CAB4992797.1"/>
    <property type="molecule type" value="Genomic_DNA"/>
</dbReference>
<dbReference type="SUPFAM" id="SSF47090">
    <property type="entry name" value="PGBD-like"/>
    <property type="match status" value="1"/>
</dbReference>
<dbReference type="InterPro" id="IPR036365">
    <property type="entry name" value="PGBD-like_sf"/>
</dbReference>
<feature type="domain" description="M23ase beta-sheet core" evidence="1">
    <location>
        <begin position="215"/>
        <end position="307"/>
    </location>
</feature>
<evidence type="ECO:0000259" key="1">
    <source>
        <dbReference type="Pfam" id="PF01551"/>
    </source>
</evidence>
<dbReference type="InterPro" id="IPR016047">
    <property type="entry name" value="M23ase_b-sheet_dom"/>
</dbReference>
<organism evidence="2">
    <name type="scientific">freshwater metagenome</name>
    <dbReference type="NCBI Taxonomy" id="449393"/>
    <lineage>
        <taxon>unclassified sequences</taxon>
        <taxon>metagenomes</taxon>
        <taxon>ecological metagenomes</taxon>
    </lineage>
</organism>
<evidence type="ECO:0000313" key="2">
    <source>
        <dbReference type="EMBL" id="CAB4927344.1"/>
    </source>
</evidence>
<dbReference type="SUPFAM" id="SSF51261">
    <property type="entry name" value="Duplicated hybrid motif"/>
    <property type="match status" value="1"/>
</dbReference>
<gene>
    <name evidence="2" type="ORF">UFOPK3773_00039</name>
    <name evidence="3" type="ORF">UFOPK3992_00150</name>
</gene>
<protein>
    <submittedName>
        <fullName evidence="2">Unannotated protein</fullName>
    </submittedName>
</protein>
<reference evidence="2" key="1">
    <citation type="submission" date="2020-05" db="EMBL/GenBank/DDBJ databases">
        <authorList>
            <person name="Chiriac C."/>
            <person name="Salcher M."/>
            <person name="Ghai R."/>
            <person name="Kavagutti S V."/>
        </authorList>
    </citation>
    <scope>NUCLEOTIDE SEQUENCE</scope>
</reference>
<dbReference type="GO" id="GO:0004222">
    <property type="term" value="F:metalloendopeptidase activity"/>
    <property type="evidence" value="ECO:0007669"/>
    <property type="project" value="TreeGrafter"/>
</dbReference>
<proteinExistence type="predicted"/>
<dbReference type="InterPro" id="IPR011055">
    <property type="entry name" value="Dup_hybrid_motif"/>
</dbReference>
<dbReference type="PANTHER" id="PTHR21666">
    <property type="entry name" value="PEPTIDASE-RELATED"/>
    <property type="match status" value="1"/>
</dbReference>
<dbReference type="InterPro" id="IPR036366">
    <property type="entry name" value="PGBDSf"/>
</dbReference>
<evidence type="ECO:0000313" key="3">
    <source>
        <dbReference type="EMBL" id="CAB4992797.1"/>
    </source>
</evidence>
<dbReference type="CDD" id="cd12797">
    <property type="entry name" value="M23_peptidase"/>
    <property type="match status" value="1"/>
</dbReference>
<sequence>MPGRLIRFINAANAANVANAARYPATAALAVSLVALTLPVSAIPLPSGASTSSTISTVALASPAWSLGPAGALQASCVRVTYRCSTRGTAVLAVQRSLRAKGYAVAVTGVYGASTGRAVVAFKTAQARRGNDLGSTPRVGIRTYAALTARSGGGGGGGTTPTPTPTPTPAVRCGTAAGRTCQSTAERVKFAGHRISARCPVLGATLGDGWGAGRGHQGVDLLITKAQYLTNVPIVAVEDGYILKSRRQDNGALVVQVVGVSGAGYYYGHQKVNLVAVGDRVKAGEVLGYVGDTGPNPGAFHLHFQFHPRVVTSVDGVHRWLGSPIDAAPFIRVVCF</sequence>
<dbReference type="Gene3D" id="2.70.70.10">
    <property type="entry name" value="Glucose Permease (Domain IIA)"/>
    <property type="match status" value="1"/>
</dbReference>